<reference evidence="1" key="1">
    <citation type="journal article" date="2014" name="Int. J. Syst. Evol. Microbiol.">
        <title>Complete genome sequence of Corynebacterium casei LMG S-19264T (=DSM 44701T), isolated from a smear-ripened cheese.</title>
        <authorList>
            <consortium name="US DOE Joint Genome Institute (JGI-PGF)"/>
            <person name="Walter F."/>
            <person name="Albersmeier A."/>
            <person name="Kalinowski J."/>
            <person name="Ruckert C."/>
        </authorList>
    </citation>
    <scope>NUCLEOTIDE SEQUENCE</scope>
    <source>
        <strain evidence="1">CGMCC 1.12195</strain>
    </source>
</reference>
<comment type="caution">
    <text evidence="1">The sequence shown here is derived from an EMBL/GenBank/DDBJ whole genome shotgun (WGS) entry which is preliminary data.</text>
</comment>
<organism evidence="1 2">
    <name type="scientific">Parapedobacter pyrenivorans</name>
    <dbReference type="NCBI Taxonomy" id="1305674"/>
    <lineage>
        <taxon>Bacteria</taxon>
        <taxon>Pseudomonadati</taxon>
        <taxon>Bacteroidota</taxon>
        <taxon>Sphingobacteriia</taxon>
        <taxon>Sphingobacteriales</taxon>
        <taxon>Sphingobacteriaceae</taxon>
        <taxon>Parapedobacter</taxon>
    </lineage>
</organism>
<dbReference type="PROSITE" id="PS51257">
    <property type="entry name" value="PROKAR_LIPOPROTEIN"/>
    <property type="match status" value="1"/>
</dbReference>
<reference evidence="1" key="2">
    <citation type="submission" date="2020-09" db="EMBL/GenBank/DDBJ databases">
        <authorList>
            <person name="Sun Q."/>
            <person name="Zhou Y."/>
        </authorList>
    </citation>
    <scope>NUCLEOTIDE SEQUENCE</scope>
    <source>
        <strain evidence="1">CGMCC 1.12195</strain>
    </source>
</reference>
<evidence type="ECO:0000313" key="2">
    <source>
        <dbReference type="Proteomes" id="UP000660862"/>
    </source>
</evidence>
<sequence>MAIRDWNNLVKGMLCLLALLVCSCQQVSKSIRDTFNTKPEEAEILAASGERITGFVRDTAALDLAEKLLRQLPQYRAKPIFLYADIHFYDDGRIMTKLQHPDNPDYVDAYNYRNGEWSGPVAVQLSVHENISSRLVALDRVPLRTAAIVVDNYNDKASLVEGAGSTDHVYLIIHSGITRWYPNRIDGSREAWDIYFNLDGSVATFFRQ</sequence>
<evidence type="ECO:0000313" key="1">
    <source>
        <dbReference type="EMBL" id="GGG82435.1"/>
    </source>
</evidence>
<proteinExistence type="predicted"/>
<protein>
    <recommendedName>
        <fullName evidence="3">Lipoprotein</fullName>
    </recommendedName>
</protein>
<evidence type="ECO:0008006" key="3">
    <source>
        <dbReference type="Google" id="ProtNLM"/>
    </source>
</evidence>
<keyword evidence="2" id="KW-1185">Reference proteome</keyword>
<dbReference type="EMBL" id="BMER01000001">
    <property type="protein sequence ID" value="GGG82435.1"/>
    <property type="molecule type" value="Genomic_DNA"/>
</dbReference>
<dbReference type="Proteomes" id="UP000660862">
    <property type="component" value="Unassembled WGS sequence"/>
</dbReference>
<name>A0A917M7G5_9SPHI</name>
<dbReference type="RefSeq" id="WP_188505190.1">
    <property type="nucleotide sequence ID" value="NZ_BMER01000001.1"/>
</dbReference>
<dbReference type="AlphaFoldDB" id="A0A917M7G5"/>
<accession>A0A917M7G5</accession>
<gene>
    <name evidence="1" type="ORF">GCM10007415_14140</name>
</gene>